<dbReference type="InterPro" id="IPR003599">
    <property type="entry name" value="Ig_sub"/>
</dbReference>
<evidence type="ECO:0000259" key="10">
    <source>
        <dbReference type="PROSITE" id="PS50835"/>
    </source>
</evidence>
<evidence type="ECO:0000256" key="8">
    <source>
        <dbReference type="SAM" id="MobiDB-lite"/>
    </source>
</evidence>
<evidence type="ECO:0000256" key="4">
    <source>
        <dbReference type="ARBA" id="ARBA00022989"/>
    </source>
</evidence>
<name>M7B2E5_CHEMY</name>
<evidence type="ECO:0000256" key="5">
    <source>
        <dbReference type="ARBA" id="ARBA00023136"/>
    </source>
</evidence>
<evidence type="ECO:0000256" key="3">
    <source>
        <dbReference type="ARBA" id="ARBA00022729"/>
    </source>
</evidence>
<feature type="domain" description="Ig-like" evidence="10">
    <location>
        <begin position="380"/>
        <end position="469"/>
    </location>
</feature>
<evidence type="ECO:0000256" key="7">
    <source>
        <dbReference type="ARBA" id="ARBA00023319"/>
    </source>
</evidence>
<evidence type="ECO:0000256" key="1">
    <source>
        <dbReference type="ARBA" id="ARBA00004479"/>
    </source>
</evidence>
<dbReference type="AlphaFoldDB" id="M7B2E5"/>
<keyword evidence="3" id="KW-0732">Signal</keyword>
<keyword evidence="4 9" id="KW-1133">Transmembrane helix</keyword>
<dbReference type="InterPro" id="IPR013106">
    <property type="entry name" value="Ig_V-set"/>
</dbReference>
<dbReference type="SUPFAM" id="SSF48726">
    <property type="entry name" value="Immunoglobulin"/>
    <property type="match status" value="4"/>
</dbReference>
<dbReference type="GO" id="GO:0007156">
    <property type="term" value="P:homophilic cell adhesion via plasma membrane adhesion molecules"/>
    <property type="evidence" value="ECO:0007669"/>
    <property type="project" value="TreeGrafter"/>
</dbReference>
<keyword evidence="7" id="KW-0393">Immunoglobulin domain</keyword>
<dbReference type="InterPro" id="IPR007110">
    <property type="entry name" value="Ig-like_dom"/>
</dbReference>
<sequence>MGAREADTAQGSPGLRLCLTGALWGLGEEPHSERRCFTGDHRILTYMDGTVKVQETYLKNRTGFAHPMPSFNISIAINNTQEMDSGEYMCTVNILDEDAINGKNIGLINLTVLVPPSPPTCQIQGKPYLGGNVTMSCKSSFSKPSPKYSWQRTAPNTQVFFAPAQDLTRGTLMLTNLSKEMSGMYVCTAANVAGSSKCNVTLEVNSPLSAAVIAGAVVGSLIGVGLIILFVLQMFVYRKKKKDPQEEMANEIKEDAVAPKTPSWAKSSGSDIVSKNGTLSSVHTTRDHKLYPSKPASDTASITTAAGSTILYFTNDKLYKPGSQAKRLSFLHNPPTMGDATLQLANVRPSDNGTYICEVNNPPDFYGSGSGLIHFTVLMPPSTPVCKGTEYTRIGGDATLTCSSVEGVPAPIYTWSRVDSKTSLPLANMVQNDQTGKLQLTNLSLAFSGTYQCVASNQFGHVSCQVTVNVAGSPELRFSSSLVGG</sequence>
<dbReference type="PANTHER" id="PTHR44549">
    <property type="entry name" value="ENDOTHELIAL CELL-SELECTIVE ADHESION MOLECULE"/>
    <property type="match status" value="1"/>
</dbReference>
<organism evidence="11 12">
    <name type="scientific">Chelonia mydas</name>
    <name type="common">Green sea-turtle</name>
    <name type="synonym">Chelonia agassizi</name>
    <dbReference type="NCBI Taxonomy" id="8469"/>
    <lineage>
        <taxon>Eukaryota</taxon>
        <taxon>Metazoa</taxon>
        <taxon>Chordata</taxon>
        <taxon>Craniata</taxon>
        <taxon>Vertebrata</taxon>
        <taxon>Euteleostomi</taxon>
        <taxon>Archelosauria</taxon>
        <taxon>Testudinata</taxon>
        <taxon>Testudines</taxon>
        <taxon>Cryptodira</taxon>
        <taxon>Durocryptodira</taxon>
        <taxon>Americhelydia</taxon>
        <taxon>Chelonioidea</taxon>
        <taxon>Cheloniidae</taxon>
        <taxon>Chelonia</taxon>
    </lineage>
</organism>
<evidence type="ECO:0000256" key="9">
    <source>
        <dbReference type="SAM" id="Phobius"/>
    </source>
</evidence>
<dbReference type="PROSITE" id="PS50835">
    <property type="entry name" value="IG_LIKE"/>
    <property type="match status" value="2"/>
</dbReference>
<dbReference type="FunFam" id="2.60.40.10:FF:000095">
    <property type="entry name" value="immunoglobulin superfamily member 11 isoform X1"/>
    <property type="match status" value="1"/>
</dbReference>
<dbReference type="STRING" id="8469.M7B2E5"/>
<dbReference type="PANTHER" id="PTHR44549:SF1">
    <property type="entry name" value="ENDOTHELIAL CELL-SELECTIVE ADHESION MOLECULE"/>
    <property type="match status" value="1"/>
</dbReference>
<dbReference type="GO" id="GO:0098632">
    <property type="term" value="F:cell-cell adhesion mediator activity"/>
    <property type="evidence" value="ECO:0007669"/>
    <property type="project" value="TreeGrafter"/>
</dbReference>
<feature type="transmembrane region" description="Helical" evidence="9">
    <location>
        <begin position="208"/>
        <end position="232"/>
    </location>
</feature>
<dbReference type="InterPro" id="IPR036179">
    <property type="entry name" value="Ig-like_dom_sf"/>
</dbReference>
<feature type="domain" description="Ig-like" evidence="10">
    <location>
        <begin position="118"/>
        <end position="205"/>
    </location>
</feature>
<comment type="subcellular location">
    <subcellularLocation>
        <location evidence="1">Membrane</location>
        <topology evidence="1">Single-pass type I membrane protein</topology>
    </subcellularLocation>
</comment>
<dbReference type="CDD" id="cd00096">
    <property type="entry name" value="Ig"/>
    <property type="match status" value="1"/>
</dbReference>
<evidence type="ECO:0000313" key="12">
    <source>
        <dbReference type="Proteomes" id="UP000031443"/>
    </source>
</evidence>
<reference evidence="12" key="1">
    <citation type="journal article" date="2013" name="Nat. Genet.">
        <title>The draft genomes of soft-shell turtle and green sea turtle yield insights into the development and evolution of the turtle-specific body plan.</title>
        <authorList>
            <person name="Wang Z."/>
            <person name="Pascual-Anaya J."/>
            <person name="Zadissa A."/>
            <person name="Li W."/>
            <person name="Niimura Y."/>
            <person name="Huang Z."/>
            <person name="Li C."/>
            <person name="White S."/>
            <person name="Xiong Z."/>
            <person name="Fang D."/>
            <person name="Wang B."/>
            <person name="Ming Y."/>
            <person name="Chen Y."/>
            <person name="Zheng Y."/>
            <person name="Kuraku S."/>
            <person name="Pignatelli M."/>
            <person name="Herrero J."/>
            <person name="Beal K."/>
            <person name="Nozawa M."/>
            <person name="Li Q."/>
            <person name="Wang J."/>
            <person name="Zhang H."/>
            <person name="Yu L."/>
            <person name="Shigenobu S."/>
            <person name="Wang J."/>
            <person name="Liu J."/>
            <person name="Flicek P."/>
            <person name="Searle S."/>
            <person name="Wang J."/>
            <person name="Kuratani S."/>
            <person name="Yin Y."/>
            <person name="Aken B."/>
            <person name="Zhang G."/>
            <person name="Irie N."/>
        </authorList>
    </citation>
    <scope>NUCLEOTIDE SEQUENCE [LARGE SCALE GENOMIC DNA]</scope>
</reference>
<keyword evidence="6" id="KW-1015">Disulfide bond</keyword>
<proteinExistence type="predicted"/>
<accession>M7B2E5</accession>
<dbReference type="InterPro" id="IPR003598">
    <property type="entry name" value="Ig_sub2"/>
</dbReference>
<dbReference type="Pfam" id="PF13927">
    <property type="entry name" value="Ig_3"/>
    <property type="match status" value="2"/>
</dbReference>
<evidence type="ECO:0000313" key="11">
    <source>
        <dbReference type="EMBL" id="EMP29630.1"/>
    </source>
</evidence>
<feature type="compositionally biased region" description="Polar residues" evidence="8">
    <location>
        <begin position="264"/>
        <end position="278"/>
    </location>
</feature>
<keyword evidence="12" id="KW-1185">Reference proteome</keyword>
<keyword evidence="2 9" id="KW-0812">Transmembrane</keyword>
<evidence type="ECO:0000256" key="2">
    <source>
        <dbReference type="ARBA" id="ARBA00022692"/>
    </source>
</evidence>
<dbReference type="SMART" id="SM00408">
    <property type="entry name" value="IGc2"/>
    <property type="match status" value="2"/>
</dbReference>
<keyword evidence="5 9" id="KW-0472">Membrane</keyword>
<dbReference type="Gene3D" id="2.60.40.10">
    <property type="entry name" value="Immunoglobulins"/>
    <property type="match status" value="4"/>
</dbReference>
<dbReference type="Pfam" id="PF07686">
    <property type="entry name" value="V-set"/>
    <property type="match status" value="1"/>
</dbReference>
<gene>
    <name evidence="11" type="ORF">UY3_13288</name>
</gene>
<dbReference type="Proteomes" id="UP000031443">
    <property type="component" value="Unassembled WGS sequence"/>
</dbReference>
<feature type="region of interest" description="Disordered" evidence="8">
    <location>
        <begin position="248"/>
        <end position="278"/>
    </location>
</feature>
<dbReference type="EMBL" id="KB555015">
    <property type="protein sequence ID" value="EMP29630.1"/>
    <property type="molecule type" value="Genomic_DNA"/>
</dbReference>
<dbReference type="InterPro" id="IPR042757">
    <property type="entry name" value="ESAM"/>
</dbReference>
<evidence type="ECO:0000256" key="6">
    <source>
        <dbReference type="ARBA" id="ARBA00023157"/>
    </source>
</evidence>
<dbReference type="GO" id="GO:0005912">
    <property type="term" value="C:adherens junction"/>
    <property type="evidence" value="ECO:0007669"/>
    <property type="project" value="TreeGrafter"/>
</dbReference>
<dbReference type="GO" id="GO:0005886">
    <property type="term" value="C:plasma membrane"/>
    <property type="evidence" value="ECO:0007669"/>
    <property type="project" value="TreeGrafter"/>
</dbReference>
<protein>
    <submittedName>
        <fullName evidence="11">Endothelial cell-selective adhesion molecule</fullName>
    </submittedName>
</protein>
<dbReference type="SMART" id="SM00409">
    <property type="entry name" value="IG"/>
    <property type="match status" value="4"/>
</dbReference>
<dbReference type="eggNOG" id="ENOG502RYI3">
    <property type="taxonomic scope" value="Eukaryota"/>
</dbReference>
<dbReference type="InterPro" id="IPR013783">
    <property type="entry name" value="Ig-like_fold"/>
</dbReference>